<reference evidence="1 2" key="1">
    <citation type="submission" date="2019-06" db="EMBL/GenBank/DDBJ databases">
        <title>Complete genome sequence of Antarcticibacterium flavum KCTC 52984T from an Antarctic marine sediment.</title>
        <authorList>
            <person name="Lee Y.M."/>
            <person name="Shin S.C."/>
        </authorList>
    </citation>
    <scope>NUCLEOTIDE SEQUENCE [LARGE SCALE GENOMIC DNA]</scope>
    <source>
        <strain evidence="1 2">KCTC 52984</strain>
    </source>
</reference>
<dbReference type="InterPro" id="IPR042184">
    <property type="entry name" value="YqeY/Aim41_N"/>
</dbReference>
<gene>
    <name evidence="1" type="ORF">FHG64_06635</name>
</gene>
<dbReference type="Gene3D" id="1.10.10.410">
    <property type="match status" value="1"/>
</dbReference>
<dbReference type="Gene3D" id="1.10.1510.10">
    <property type="entry name" value="Uncharacterised protein YqeY/AIM41 PF09424, N-terminal domain"/>
    <property type="match status" value="1"/>
</dbReference>
<name>A0A5B7X162_9FLAO</name>
<dbReference type="PANTHER" id="PTHR28055">
    <property type="entry name" value="ALTERED INHERITANCE OF MITOCHONDRIA PROTEIN 41, MITOCHONDRIAL"/>
    <property type="match status" value="1"/>
</dbReference>
<dbReference type="InterPro" id="IPR019004">
    <property type="entry name" value="YqeY/Aim41"/>
</dbReference>
<evidence type="ECO:0000313" key="1">
    <source>
        <dbReference type="EMBL" id="QCY69107.1"/>
    </source>
</evidence>
<dbReference type="GO" id="GO:0016884">
    <property type="term" value="F:carbon-nitrogen ligase activity, with glutamine as amido-N-donor"/>
    <property type="evidence" value="ECO:0007669"/>
    <property type="project" value="InterPro"/>
</dbReference>
<sequence>MSLQERVMTEMKAAMRAKDAGKLEALRAIKSGILLAQTESSSKDGLTEEEELKLLQKLVKQRRDSAAIYREQGREDLAQPEIEQAEVISIFLPEQMTAEEIEEKVDEIIAETGASGMKDMGKVMGRASQELAGKADGKTISVIVKKKLS</sequence>
<dbReference type="OrthoDB" id="9788127at2"/>
<organism evidence="1 2">
    <name type="scientific">Antarcticibacterium flavum</name>
    <dbReference type="NCBI Taxonomy" id="2058175"/>
    <lineage>
        <taxon>Bacteria</taxon>
        <taxon>Pseudomonadati</taxon>
        <taxon>Bacteroidota</taxon>
        <taxon>Flavobacteriia</taxon>
        <taxon>Flavobacteriales</taxon>
        <taxon>Flavobacteriaceae</taxon>
        <taxon>Antarcticibacterium</taxon>
    </lineage>
</organism>
<dbReference type="InterPro" id="IPR023168">
    <property type="entry name" value="GatB_Yqey_C_2"/>
</dbReference>
<evidence type="ECO:0000313" key="2">
    <source>
        <dbReference type="Proteomes" id="UP000309016"/>
    </source>
</evidence>
<dbReference type="PANTHER" id="PTHR28055:SF1">
    <property type="entry name" value="ALTERED INHERITANCE OF MITOCHONDRIA PROTEIN 41, MITOCHONDRIAL"/>
    <property type="match status" value="1"/>
</dbReference>
<dbReference type="Proteomes" id="UP000309016">
    <property type="component" value="Chromosome"/>
</dbReference>
<proteinExistence type="predicted"/>
<dbReference type="RefSeq" id="WP_139065683.1">
    <property type="nucleotide sequence ID" value="NZ_CP040812.1"/>
</dbReference>
<accession>A0A5B7X162</accession>
<dbReference type="InterPro" id="IPR003789">
    <property type="entry name" value="Asn/Gln_tRNA_amidoTrase-B-like"/>
</dbReference>
<protein>
    <submittedName>
        <fullName evidence="1">GatB/YqeY domain-containing protein</fullName>
    </submittedName>
</protein>
<dbReference type="AlphaFoldDB" id="A0A5B7X162"/>
<dbReference type="Pfam" id="PF09424">
    <property type="entry name" value="YqeY"/>
    <property type="match status" value="1"/>
</dbReference>
<dbReference type="SUPFAM" id="SSF89095">
    <property type="entry name" value="GatB/YqeY motif"/>
    <property type="match status" value="1"/>
</dbReference>
<dbReference type="KEGG" id="afla:FHG64_06635"/>
<dbReference type="EMBL" id="CP040812">
    <property type="protein sequence ID" value="QCY69107.1"/>
    <property type="molecule type" value="Genomic_DNA"/>
</dbReference>
<keyword evidence="2" id="KW-1185">Reference proteome</keyword>